<name>A0A8S1PZJ1_PARPR</name>
<evidence type="ECO:0000313" key="2">
    <source>
        <dbReference type="Proteomes" id="UP000688137"/>
    </source>
</evidence>
<protein>
    <submittedName>
        <fullName evidence="1">Uncharacterized protein</fullName>
    </submittedName>
</protein>
<organism evidence="1 2">
    <name type="scientific">Paramecium primaurelia</name>
    <dbReference type="NCBI Taxonomy" id="5886"/>
    <lineage>
        <taxon>Eukaryota</taxon>
        <taxon>Sar</taxon>
        <taxon>Alveolata</taxon>
        <taxon>Ciliophora</taxon>
        <taxon>Intramacronucleata</taxon>
        <taxon>Oligohymenophorea</taxon>
        <taxon>Peniculida</taxon>
        <taxon>Parameciidae</taxon>
        <taxon>Paramecium</taxon>
    </lineage>
</organism>
<keyword evidence="2" id="KW-1185">Reference proteome</keyword>
<gene>
    <name evidence="1" type="ORF">PPRIM_AZ9-3.1.T1370128</name>
</gene>
<dbReference type="AlphaFoldDB" id="A0A8S1PZJ1"/>
<accession>A0A8S1PZJ1</accession>
<dbReference type="EMBL" id="CAJJDM010000140">
    <property type="protein sequence ID" value="CAD8108576.1"/>
    <property type="molecule type" value="Genomic_DNA"/>
</dbReference>
<sequence length="122" mass="14702">MFKKLNKQYKYSIKPIKILPKSIKLTLQTYSSQLKIFLIQIFQIFDQISKKRISILFQDLEDCILVQIIFKKNIEGNMNLLFLSLYSNNIFIQKIKQLLLFNELNIDLQMQFKKHIPYQLIQ</sequence>
<reference evidence="1" key="1">
    <citation type="submission" date="2021-01" db="EMBL/GenBank/DDBJ databases">
        <authorList>
            <consortium name="Genoscope - CEA"/>
            <person name="William W."/>
        </authorList>
    </citation>
    <scope>NUCLEOTIDE SEQUENCE</scope>
</reference>
<evidence type="ECO:0000313" key="1">
    <source>
        <dbReference type="EMBL" id="CAD8108576.1"/>
    </source>
</evidence>
<proteinExistence type="predicted"/>
<dbReference type="Proteomes" id="UP000688137">
    <property type="component" value="Unassembled WGS sequence"/>
</dbReference>
<comment type="caution">
    <text evidence="1">The sequence shown here is derived from an EMBL/GenBank/DDBJ whole genome shotgun (WGS) entry which is preliminary data.</text>
</comment>